<organism evidence="1">
    <name type="scientific">marine sediment metagenome</name>
    <dbReference type="NCBI Taxonomy" id="412755"/>
    <lineage>
        <taxon>unclassified sequences</taxon>
        <taxon>metagenomes</taxon>
        <taxon>ecological metagenomes</taxon>
    </lineage>
</organism>
<proteinExistence type="predicted"/>
<dbReference type="EMBL" id="BARV01005870">
    <property type="protein sequence ID" value="GAI04533.1"/>
    <property type="molecule type" value="Genomic_DNA"/>
</dbReference>
<sequence>MYLELQKACRGTLIGLPFLNEGDKKASFLLEFESGTV</sequence>
<protein>
    <submittedName>
        <fullName evidence="1">Uncharacterized protein</fullName>
    </submittedName>
</protein>
<reference evidence="1" key="1">
    <citation type="journal article" date="2014" name="Front. Microbiol.">
        <title>High frequency of phylogenetically diverse reductive dehalogenase-homologous genes in deep subseafloor sedimentary metagenomes.</title>
        <authorList>
            <person name="Kawai M."/>
            <person name="Futagami T."/>
            <person name="Toyoda A."/>
            <person name="Takaki Y."/>
            <person name="Nishi S."/>
            <person name="Hori S."/>
            <person name="Arai W."/>
            <person name="Tsubouchi T."/>
            <person name="Morono Y."/>
            <person name="Uchiyama I."/>
            <person name="Ito T."/>
            <person name="Fujiyama A."/>
            <person name="Inagaki F."/>
            <person name="Takami H."/>
        </authorList>
    </citation>
    <scope>NUCLEOTIDE SEQUENCE</scope>
    <source>
        <strain evidence="1">Expedition CK06-06</strain>
    </source>
</reference>
<name>X1KD10_9ZZZZ</name>
<gene>
    <name evidence="1" type="ORF">S06H3_11938</name>
</gene>
<dbReference type="AlphaFoldDB" id="X1KD10"/>
<feature type="non-terminal residue" evidence="1">
    <location>
        <position position="37"/>
    </location>
</feature>
<comment type="caution">
    <text evidence="1">The sequence shown here is derived from an EMBL/GenBank/DDBJ whole genome shotgun (WGS) entry which is preliminary data.</text>
</comment>
<evidence type="ECO:0000313" key="1">
    <source>
        <dbReference type="EMBL" id="GAI04533.1"/>
    </source>
</evidence>
<accession>X1KD10</accession>